<feature type="non-terminal residue" evidence="2">
    <location>
        <position position="352"/>
    </location>
</feature>
<feature type="region of interest" description="Disordered" evidence="1">
    <location>
        <begin position="1"/>
        <end position="352"/>
    </location>
</feature>
<dbReference type="EMBL" id="CADCVI010000183">
    <property type="protein sequence ID" value="CAA9480997.1"/>
    <property type="molecule type" value="Genomic_DNA"/>
</dbReference>
<feature type="compositionally biased region" description="Low complexity" evidence="1">
    <location>
        <begin position="225"/>
        <end position="239"/>
    </location>
</feature>
<protein>
    <submittedName>
        <fullName evidence="2">Nicotinate-nucleotide--dimethylbenzimidazole phosphoribosyltransferase</fullName>
        <ecNumber evidence="2">2.4.2.21</ecNumber>
    </submittedName>
</protein>
<dbReference type="AlphaFoldDB" id="A0A6J4RX23"/>
<sequence>GARRQGEGACRGRLRPGRGGGGAREGAAPRARQAARQPRPDRGHRRAPRRDLGRGPAARSGERRRHSVRRGPRRPGARRLAVAEGGHGGDGREFLRGRGGRQRDSEERRRPRERPRRGGGHGPRASPPAQDGEGPARHGRPEPGARDDAGGGRARPDERGGCCGGADRERGRPPRYGRHGHREHDSRGGPRLRVHRPSPGGDDRPGHRHRRRDSEPQNQRHRGGARAARAGPRGPCGRPRGARGAGARGDRRCDPGRCRQRGSGHPRRRHLELGGPRRPRPRPPLHGLPLRRSPLRRAGGDGGFGAPRPAPAPRPRPAPRGRDRRPARGPPDPGRRPRARRDGAPGGSGPGM</sequence>
<feature type="non-terminal residue" evidence="2">
    <location>
        <position position="1"/>
    </location>
</feature>
<feature type="compositionally biased region" description="Basic and acidic residues" evidence="1">
    <location>
        <begin position="87"/>
        <end position="110"/>
    </location>
</feature>
<evidence type="ECO:0000313" key="2">
    <source>
        <dbReference type="EMBL" id="CAA9480997.1"/>
    </source>
</evidence>
<proteinExistence type="predicted"/>
<feature type="compositionally biased region" description="Low complexity" evidence="1">
    <location>
        <begin position="25"/>
        <end position="37"/>
    </location>
</feature>
<organism evidence="2">
    <name type="scientific">uncultured Rubrobacteraceae bacterium</name>
    <dbReference type="NCBI Taxonomy" id="349277"/>
    <lineage>
        <taxon>Bacteria</taxon>
        <taxon>Bacillati</taxon>
        <taxon>Actinomycetota</taxon>
        <taxon>Rubrobacteria</taxon>
        <taxon>Rubrobacterales</taxon>
        <taxon>Rubrobacteraceae</taxon>
        <taxon>environmental samples</taxon>
    </lineage>
</organism>
<feature type="compositionally biased region" description="Basic residues" evidence="1">
    <location>
        <begin position="62"/>
        <end position="77"/>
    </location>
</feature>
<keyword evidence="2" id="KW-0808">Transferase</keyword>
<gene>
    <name evidence="2" type="ORF">AVDCRST_MAG25-2764</name>
</gene>
<evidence type="ECO:0000256" key="1">
    <source>
        <dbReference type="SAM" id="MobiDB-lite"/>
    </source>
</evidence>
<reference evidence="2" key="1">
    <citation type="submission" date="2020-02" db="EMBL/GenBank/DDBJ databases">
        <authorList>
            <person name="Meier V. D."/>
        </authorList>
    </citation>
    <scope>NUCLEOTIDE SEQUENCE</scope>
    <source>
        <strain evidence="2">AVDCRST_MAG25</strain>
    </source>
</reference>
<feature type="compositionally biased region" description="Basic and acidic residues" evidence="1">
    <location>
        <begin position="134"/>
        <end position="172"/>
    </location>
</feature>
<name>A0A6J4RX23_9ACTN</name>
<feature type="compositionally biased region" description="Basic and acidic residues" evidence="1">
    <location>
        <begin position="248"/>
        <end position="257"/>
    </location>
</feature>
<accession>A0A6J4RX23</accession>
<dbReference type="GO" id="GO:0008939">
    <property type="term" value="F:nicotinate-nucleotide-dimethylbenzimidazole phosphoribosyltransferase activity"/>
    <property type="evidence" value="ECO:0007669"/>
    <property type="project" value="UniProtKB-EC"/>
</dbReference>
<feature type="compositionally biased region" description="Basic residues" evidence="1">
    <location>
        <begin position="258"/>
        <end position="270"/>
    </location>
</feature>
<keyword evidence="2" id="KW-0328">Glycosyltransferase</keyword>
<dbReference type="EC" id="2.4.2.21" evidence="2"/>